<sequence length="70" mass="7935">MKFAVGMIVKCIDKCEGCRYCNTPLVIIGWTEIDDLELRAKNHLVWYLTFSASRGIFYISEANILVVGCC</sequence>
<dbReference type="EMBL" id="KK107124">
    <property type="protein sequence ID" value="EZA58469.1"/>
    <property type="molecule type" value="Genomic_DNA"/>
</dbReference>
<evidence type="ECO:0000313" key="1">
    <source>
        <dbReference type="EMBL" id="EZA58469.1"/>
    </source>
</evidence>
<dbReference type="Proteomes" id="UP000053097">
    <property type="component" value="Unassembled WGS sequence"/>
</dbReference>
<proteinExistence type="predicted"/>
<keyword evidence="2" id="KW-1185">Reference proteome</keyword>
<organism evidence="1 2">
    <name type="scientific">Ooceraea biroi</name>
    <name type="common">Clonal raider ant</name>
    <name type="synonym">Cerapachys biroi</name>
    <dbReference type="NCBI Taxonomy" id="2015173"/>
    <lineage>
        <taxon>Eukaryota</taxon>
        <taxon>Metazoa</taxon>
        <taxon>Ecdysozoa</taxon>
        <taxon>Arthropoda</taxon>
        <taxon>Hexapoda</taxon>
        <taxon>Insecta</taxon>
        <taxon>Pterygota</taxon>
        <taxon>Neoptera</taxon>
        <taxon>Endopterygota</taxon>
        <taxon>Hymenoptera</taxon>
        <taxon>Apocrita</taxon>
        <taxon>Aculeata</taxon>
        <taxon>Formicoidea</taxon>
        <taxon>Formicidae</taxon>
        <taxon>Dorylinae</taxon>
        <taxon>Ooceraea</taxon>
    </lineage>
</organism>
<evidence type="ECO:0000313" key="2">
    <source>
        <dbReference type="Proteomes" id="UP000053097"/>
    </source>
</evidence>
<dbReference type="AlphaFoldDB" id="A0A026WTP0"/>
<accession>A0A026WTP0</accession>
<gene>
    <name evidence="1" type="ORF">X777_00530</name>
</gene>
<name>A0A026WTP0_OOCBI</name>
<protein>
    <submittedName>
        <fullName evidence="1">Uncharacterized protein</fullName>
    </submittedName>
</protein>
<reference evidence="1 2" key="1">
    <citation type="journal article" date="2014" name="Curr. Biol.">
        <title>The genome of the clonal raider ant Cerapachys biroi.</title>
        <authorList>
            <person name="Oxley P.R."/>
            <person name="Ji L."/>
            <person name="Fetter-Pruneda I."/>
            <person name="McKenzie S.K."/>
            <person name="Li C."/>
            <person name="Hu H."/>
            <person name="Zhang G."/>
            <person name="Kronauer D.J."/>
        </authorList>
    </citation>
    <scope>NUCLEOTIDE SEQUENCE [LARGE SCALE GENOMIC DNA]</scope>
</reference>